<dbReference type="EMBL" id="JACIIZ010000005">
    <property type="protein sequence ID" value="MBB6251437.1"/>
    <property type="molecule type" value="Genomic_DNA"/>
</dbReference>
<dbReference type="RefSeq" id="WP_184799938.1">
    <property type="nucleotide sequence ID" value="NZ_JACIIZ010000005.1"/>
</dbReference>
<accession>A0A7X0AWJ4</accession>
<dbReference type="AlphaFoldDB" id="A0A7X0AWJ4"/>
<protein>
    <recommendedName>
        <fullName evidence="4">Twin-arginine translocation pathway signal</fullName>
    </recommendedName>
</protein>
<gene>
    <name evidence="2" type="ORF">FHS74_001988</name>
</gene>
<dbReference type="InterPro" id="IPR006311">
    <property type="entry name" value="TAT_signal"/>
</dbReference>
<name>A0A7X0AWJ4_9PROT</name>
<comment type="caution">
    <text evidence="2">The sequence shown here is derived from an EMBL/GenBank/DDBJ whole genome shotgun (WGS) entry which is preliminary data.</text>
</comment>
<feature type="chain" id="PRO_5031489331" description="Twin-arginine translocation pathway signal" evidence="1">
    <location>
        <begin position="29"/>
        <end position="145"/>
    </location>
</feature>
<dbReference type="Proteomes" id="UP000539175">
    <property type="component" value="Unassembled WGS sequence"/>
</dbReference>
<sequence length="145" mass="15729">MTALSRRSILSAGAASLAVVSASAPVAAGPTAEASDADMWALLARWQALQLAMEHAPRNDAEEAEYDRRFAEADSVLLTIFRMPPRTAMGWGVKAYLLLHTQFGQGRHDALRPGLQFLTDGIEDQLNLLLLADVERLFGDIPRAA</sequence>
<evidence type="ECO:0000313" key="3">
    <source>
        <dbReference type="Proteomes" id="UP000539175"/>
    </source>
</evidence>
<feature type="signal peptide" evidence="1">
    <location>
        <begin position="1"/>
        <end position="28"/>
    </location>
</feature>
<reference evidence="2 3" key="1">
    <citation type="submission" date="2020-08" db="EMBL/GenBank/DDBJ databases">
        <title>Genomic Encyclopedia of Type Strains, Phase IV (KMG-IV): sequencing the most valuable type-strain genomes for metagenomic binning, comparative biology and taxonomic classification.</title>
        <authorList>
            <person name="Goeker M."/>
        </authorList>
    </citation>
    <scope>NUCLEOTIDE SEQUENCE [LARGE SCALE GENOMIC DNA]</scope>
    <source>
        <strain evidence="2 3">DSM 22198</strain>
    </source>
</reference>
<dbReference type="PROSITE" id="PS51318">
    <property type="entry name" value="TAT"/>
    <property type="match status" value="1"/>
</dbReference>
<evidence type="ECO:0000313" key="2">
    <source>
        <dbReference type="EMBL" id="MBB6251437.1"/>
    </source>
</evidence>
<organism evidence="2 3">
    <name type="scientific">Nitrospirillum iridis</name>
    <dbReference type="NCBI Taxonomy" id="765888"/>
    <lineage>
        <taxon>Bacteria</taxon>
        <taxon>Pseudomonadati</taxon>
        <taxon>Pseudomonadota</taxon>
        <taxon>Alphaproteobacteria</taxon>
        <taxon>Rhodospirillales</taxon>
        <taxon>Azospirillaceae</taxon>
        <taxon>Nitrospirillum</taxon>
    </lineage>
</organism>
<evidence type="ECO:0000256" key="1">
    <source>
        <dbReference type="SAM" id="SignalP"/>
    </source>
</evidence>
<evidence type="ECO:0008006" key="4">
    <source>
        <dbReference type="Google" id="ProtNLM"/>
    </source>
</evidence>
<keyword evidence="3" id="KW-1185">Reference proteome</keyword>
<keyword evidence="1" id="KW-0732">Signal</keyword>
<proteinExistence type="predicted"/>